<dbReference type="Gene3D" id="3.30.360.40">
    <property type="entry name" value="YwmB-like"/>
    <property type="match status" value="1"/>
</dbReference>
<evidence type="ECO:0000313" key="2">
    <source>
        <dbReference type="EMBL" id="MZP30777.1"/>
    </source>
</evidence>
<dbReference type="Pfam" id="PF08680">
    <property type="entry name" value="DUF1779"/>
    <property type="match status" value="1"/>
</dbReference>
<dbReference type="EMBL" id="WXEY01000018">
    <property type="protein sequence ID" value="MZP30777.1"/>
    <property type="molecule type" value="Genomic_DNA"/>
</dbReference>
<evidence type="ECO:0000313" key="3">
    <source>
        <dbReference type="Proteomes" id="UP000463470"/>
    </source>
</evidence>
<protein>
    <submittedName>
        <fullName evidence="2">Uncharacterized protein</fullName>
    </submittedName>
</protein>
<gene>
    <name evidence="2" type="ORF">GTO91_13745</name>
</gene>
<dbReference type="SUPFAM" id="SSF143842">
    <property type="entry name" value="YwmB-like"/>
    <property type="match status" value="1"/>
</dbReference>
<dbReference type="AlphaFoldDB" id="A0A845L2I5"/>
<proteinExistence type="predicted"/>
<comment type="caution">
    <text evidence="2">The sequence shown here is derived from an EMBL/GenBank/DDBJ whole genome shotgun (WGS) entry which is preliminary data.</text>
</comment>
<evidence type="ECO:0000256" key="1">
    <source>
        <dbReference type="SAM" id="MobiDB-lite"/>
    </source>
</evidence>
<organism evidence="2 3">
    <name type="scientific">Heliomicrobium undosum</name>
    <dbReference type="NCBI Taxonomy" id="121734"/>
    <lineage>
        <taxon>Bacteria</taxon>
        <taxon>Bacillati</taxon>
        <taxon>Bacillota</taxon>
        <taxon>Clostridia</taxon>
        <taxon>Eubacteriales</taxon>
        <taxon>Heliobacteriaceae</taxon>
        <taxon>Heliomicrobium</taxon>
    </lineage>
</organism>
<feature type="region of interest" description="Disordered" evidence="1">
    <location>
        <begin position="68"/>
        <end position="128"/>
    </location>
</feature>
<dbReference type="OrthoDB" id="2079780at2"/>
<reference evidence="2 3" key="1">
    <citation type="submission" date="2020-01" db="EMBL/GenBank/DDBJ databases">
        <title>Whole-genome sequence of Heliobacterium undosum DSM 13378.</title>
        <authorList>
            <person name="Kyndt J.A."/>
            <person name="Meyer T.E."/>
        </authorList>
    </citation>
    <scope>NUCLEOTIDE SEQUENCE [LARGE SCALE GENOMIC DNA]</scope>
    <source>
        <strain evidence="2 3">DSM 13378</strain>
    </source>
</reference>
<accession>A0A845L2I5</accession>
<keyword evidence="3" id="KW-1185">Reference proteome</keyword>
<dbReference type="RefSeq" id="WP_161259299.1">
    <property type="nucleotide sequence ID" value="NZ_WXEY01000018.1"/>
</dbReference>
<sequence length="354" mass="38516">MLKFLFYLIVQVGLFLFLSFFLLFRNGGEGAQWVIRQMPSVEATVAGYVRDYTPSLLEVWTTLAPPFGNQPGKRGFHERGYGPASPDAIGPVQSPGPENSTDEKGRSAAGATSETGHPDQGTGEGAGKRIDPAVIESLASAMQASGISPQDAAVTLSMPVDSELLNAAEEKERRLVAETLLKRHFREIAGQDAAETPVIRIDGHRLFALLRGNDGKGSRLDLMLQSDGERGHLTAVLREPLADVKASERLKRLYGLADGRGRCEFSLSLQGIRPGFSAPEEQERVISDCLARLQAQPLRSSAKEAVVISAYCPLLPGGIRMGDENMNLQAMARYYGVDRNTHFAFGYPLLIQEM</sequence>
<dbReference type="Proteomes" id="UP000463470">
    <property type="component" value="Unassembled WGS sequence"/>
</dbReference>
<name>A0A845L2I5_9FIRM</name>
<dbReference type="InterPro" id="IPR014794">
    <property type="entry name" value="DUF1779"/>
</dbReference>
<dbReference type="InterPro" id="IPR036209">
    <property type="entry name" value="YwmB-like_sf"/>
</dbReference>